<dbReference type="EMBL" id="CP036269">
    <property type="protein sequence ID" value="QDT42548.1"/>
    <property type="molecule type" value="Genomic_DNA"/>
</dbReference>
<organism evidence="1 2">
    <name type="scientific">Gimesia alba</name>
    <dbReference type="NCBI Taxonomy" id="2527973"/>
    <lineage>
        <taxon>Bacteria</taxon>
        <taxon>Pseudomonadati</taxon>
        <taxon>Planctomycetota</taxon>
        <taxon>Planctomycetia</taxon>
        <taxon>Planctomycetales</taxon>
        <taxon>Planctomycetaceae</taxon>
        <taxon>Gimesia</taxon>
    </lineage>
</organism>
<accession>A0A517RF97</accession>
<protein>
    <submittedName>
        <fullName evidence="1">Uncharacterized protein</fullName>
    </submittedName>
</protein>
<dbReference type="RefSeq" id="WP_145215975.1">
    <property type="nucleotide sequence ID" value="NZ_CP036269.1"/>
</dbReference>
<proteinExistence type="predicted"/>
<dbReference type="OrthoDB" id="8481949at2"/>
<dbReference type="KEGG" id="gaz:Pan241w_26330"/>
<dbReference type="Proteomes" id="UP000317171">
    <property type="component" value="Chromosome"/>
</dbReference>
<reference evidence="1 2" key="1">
    <citation type="submission" date="2019-02" db="EMBL/GenBank/DDBJ databases">
        <title>Deep-cultivation of Planctomycetes and their phenomic and genomic characterization uncovers novel biology.</title>
        <authorList>
            <person name="Wiegand S."/>
            <person name="Jogler M."/>
            <person name="Boedeker C."/>
            <person name="Pinto D."/>
            <person name="Vollmers J."/>
            <person name="Rivas-Marin E."/>
            <person name="Kohn T."/>
            <person name="Peeters S.H."/>
            <person name="Heuer A."/>
            <person name="Rast P."/>
            <person name="Oberbeckmann S."/>
            <person name="Bunk B."/>
            <person name="Jeske O."/>
            <person name="Meyerdierks A."/>
            <person name="Storesund J.E."/>
            <person name="Kallscheuer N."/>
            <person name="Luecker S."/>
            <person name="Lage O.M."/>
            <person name="Pohl T."/>
            <person name="Merkel B.J."/>
            <person name="Hornburger P."/>
            <person name="Mueller R.-W."/>
            <person name="Bruemmer F."/>
            <person name="Labrenz M."/>
            <person name="Spormann A.M."/>
            <person name="Op den Camp H."/>
            <person name="Overmann J."/>
            <person name="Amann R."/>
            <person name="Jetten M.S.M."/>
            <person name="Mascher T."/>
            <person name="Medema M.H."/>
            <person name="Devos D.P."/>
            <person name="Kaster A.-K."/>
            <person name="Ovreas L."/>
            <person name="Rohde M."/>
            <person name="Galperin M.Y."/>
            <person name="Jogler C."/>
        </authorList>
    </citation>
    <scope>NUCLEOTIDE SEQUENCE [LARGE SCALE GENOMIC DNA]</scope>
    <source>
        <strain evidence="1 2">Pan241w</strain>
    </source>
</reference>
<evidence type="ECO:0000313" key="1">
    <source>
        <dbReference type="EMBL" id="QDT42548.1"/>
    </source>
</evidence>
<keyword evidence="2" id="KW-1185">Reference proteome</keyword>
<evidence type="ECO:0000313" key="2">
    <source>
        <dbReference type="Proteomes" id="UP000317171"/>
    </source>
</evidence>
<name>A0A517RF97_9PLAN</name>
<sequence>MIQSNTELIDRLKSQLQTLNINSVVIVDNQLVKSLRHDVWLKILAKLREEDEGTLEQIQSLVEDQGITPLESQQPDAIHNEILELISQSESPHVVELIEDLPFGESELDSLVKYINELGLQAKKFYSIDNVPLTESLYFVDYSINETEEMSGQKASLLLERIVEKVSKDKLPPPAIILMSRNQPPKSTWEKVAENGGFLRFCFRYVDKPILAKSIELHSHYLEEVLECLPIGRAYFAQVGAFQESITSAAKSVMKELFQLSPADFRHFAIRRLHDKDSTQSARHLRYLFVRLLESELENSAAVESSLKEYARVLSDKNLRVHGDLSDSMLHQLQAKILYERSELVKTSPITFGDVFEEIQEVETKYYLCITPECDLEIRNEGKAKAEFLLLLEGIPVSKKAEYDYLEYTPLLITNNSIGTQWLEWNFRRPKVVPYEEAAEEKNNLKRWGRMRHEFAERVQQRFASDLLEVGTEETVSGIEVFPTALMGGKNGLDNKGEIKIIRYHVNDQELYAITEEIDDLFDDNPKRSFIPINNLKEFRVLQPKDAFCTLCREHKLFIIQKSDQMAMVWRGGGSLNDWQPPEEWKGYKLISSD</sequence>
<dbReference type="AlphaFoldDB" id="A0A517RF97"/>
<gene>
    <name evidence="1" type="ORF">Pan241w_26330</name>
</gene>